<protein>
    <submittedName>
        <fullName evidence="2">Uncharacterized protein</fullName>
    </submittedName>
</protein>
<dbReference type="EMBL" id="CAJEWN010003152">
    <property type="protein sequence ID" value="CAD2206697.1"/>
    <property type="molecule type" value="Genomic_DNA"/>
</dbReference>
<dbReference type="OrthoDB" id="442428at2759"/>
<feature type="region of interest" description="Disordered" evidence="1">
    <location>
        <begin position="30"/>
        <end position="63"/>
    </location>
</feature>
<feature type="compositionally biased region" description="Low complexity" evidence="1">
    <location>
        <begin position="45"/>
        <end position="57"/>
    </location>
</feature>
<name>A0A6V7Y7L2_MELEN</name>
<sequence>MGCGPSTSKNTAATVASNQFPATVNIRVFGQPISPSPQHFKKPASGGTTPRPSGSSGKDVPSIVPNELSIRSAILIQKWYRRCLARLESRRRATWNIFTALEYAGEQDQLKLYNFFQRNNYCNVRKRRFKWSK</sequence>
<accession>A0A6V7Y7L2</accession>
<gene>
    <name evidence="2" type="ORF">MENT_LOCUS60588</name>
</gene>
<reference evidence="2 3" key="1">
    <citation type="submission" date="2020-08" db="EMBL/GenBank/DDBJ databases">
        <authorList>
            <person name="Koutsovoulos G."/>
            <person name="Danchin GJ E."/>
        </authorList>
    </citation>
    <scope>NUCLEOTIDE SEQUENCE [LARGE SCALE GENOMIC DNA]</scope>
</reference>
<evidence type="ECO:0000256" key="1">
    <source>
        <dbReference type="SAM" id="MobiDB-lite"/>
    </source>
</evidence>
<evidence type="ECO:0000313" key="3">
    <source>
        <dbReference type="Proteomes" id="UP000580250"/>
    </source>
</evidence>
<dbReference type="Pfam" id="PF00612">
    <property type="entry name" value="IQ"/>
    <property type="match status" value="1"/>
</dbReference>
<dbReference type="InterPro" id="IPR000048">
    <property type="entry name" value="IQ_motif_EF-hand-BS"/>
</dbReference>
<dbReference type="AlphaFoldDB" id="A0A6V7Y7L2"/>
<evidence type="ECO:0000313" key="2">
    <source>
        <dbReference type="EMBL" id="CAD2206697.1"/>
    </source>
</evidence>
<dbReference type="Proteomes" id="UP000580250">
    <property type="component" value="Unassembled WGS sequence"/>
</dbReference>
<organism evidence="2 3">
    <name type="scientific">Meloidogyne enterolobii</name>
    <name type="common">Root-knot nematode worm</name>
    <name type="synonym">Meloidogyne mayaguensis</name>
    <dbReference type="NCBI Taxonomy" id="390850"/>
    <lineage>
        <taxon>Eukaryota</taxon>
        <taxon>Metazoa</taxon>
        <taxon>Ecdysozoa</taxon>
        <taxon>Nematoda</taxon>
        <taxon>Chromadorea</taxon>
        <taxon>Rhabditida</taxon>
        <taxon>Tylenchina</taxon>
        <taxon>Tylenchomorpha</taxon>
        <taxon>Tylenchoidea</taxon>
        <taxon>Meloidogynidae</taxon>
        <taxon>Meloidogyninae</taxon>
        <taxon>Meloidogyne</taxon>
    </lineage>
</organism>
<comment type="caution">
    <text evidence="2">The sequence shown here is derived from an EMBL/GenBank/DDBJ whole genome shotgun (WGS) entry which is preliminary data.</text>
</comment>
<proteinExistence type="predicted"/>